<protein>
    <submittedName>
        <fullName evidence="1">Uncharacterized protein</fullName>
    </submittedName>
</protein>
<evidence type="ECO:0000313" key="2">
    <source>
        <dbReference type="Proteomes" id="UP000092598"/>
    </source>
</evidence>
<dbReference type="PATRIC" id="fig|1915.4.peg.917"/>
<dbReference type="AlphaFoldDB" id="A0A1B1M3K0"/>
<organism evidence="1 2">
    <name type="scientific">Streptomyces lincolnensis</name>
    <dbReference type="NCBI Taxonomy" id="1915"/>
    <lineage>
        <taxon>Bacteria</taxon>
        <taxon>Bacillati</taxon>
        <taxon>Actinomycetota</taxon>
        <taxon>Actinomycetes</taxon>
        <taxon>Kitasatosporales</taxon>
        <taxon>Streptomycetaceae</taxon>
        <taxon>Streptomyces</taxon>
    </lineage>
</organism>
<reference evidence="1 2" key="1">
    <citation type="submission" date="2016-07" db="EMBL/GenBank/DDBJ databases">
        <title>Enhancement of antibiotic productionsby engineered nitrateutilization in actinobacteria.</title>
        <authorList>
            <person name="Meng S.C."/>
        </authorList>
    </citation>
    <scope>NUCLEOTIDE SEQUENCE [LARGE SCALE GENOMIC DNA]</scope>
    <source>
        <strain evidence="1 2">NRRL 2936</strain>
    </source>
</reference>
<gene>
    <name evidence="1" type="ORF">SLINC_0768</name>
</gene>
<dbReference type="RefSeq" id="WP_067426868.1">
    <property type="nucleotide sequence ID" value="NZ_CP016438.1"/>
</dbReference>
<accession>A0A1B1M3K0</accession>
<name>A0A1B1M3K0_STRLN</name>
<dbReference type="EMBL" id="CP016438">
    <property type="protein sequence ID" value="ANS62992.1"/>
    <property type="molecule type" value="Genomic_DNA"/>
</dbReference>
<dbReference type="OrthoDB" id="4227578at2"/>
<keyword evidence="2" id="KW-1185">Reference proteome</keyword>
<evidence type="ECO:0000313" key="1">
    <source>
        <dbReference type="EMBL" id="ANS62992.1"/>
    </source>
</evidence>
<sequence length="179" mass="17770">MHTFQPLFRSCLTVAAAALPLTLTAGQAAAASGISVSTNGSTVSVTTSACTSNNNGFGRASLLTSSQANFAQGRQADLAGTNSTQTALWSNVSPGTYTVIVVCTSTGQTAGTQSVIVSGAATPTISATASPSRGVMGGFGGGTKDYGTLTMAAGGGLVAAGALATVMVLRRRRTKPYRL</sequence>
<dbReference type="Proteomes" id="UP000092598">
    <property type="component" value="Chromosome"/>
</dbReference>
<proteinExistence type="predicted"/>
<dbReference type="KEGG" id="sls:SLINC_0768"/>